<dbReference type="PANTHER" id="PTHR33143:SF3">
    <property type="entry name" value="VQ MOTIF-CONTAINING PROTEIN 17-RELATED"/>
    <property type="match status" value="1"/>
</dbReference>
<comment type="caution">
    <text evidence="3">The sequence shown here is derived from an EMBL/GenBank/DDBJ whole genome shotgun (WGS) entry which is preliminary data.</text>
</comment>
<dbReference type="InterPro" id="IPR039607">
    <property type="entry name" value="VQ_8/17/18/20/21/25"/>
</dbReference>
<name>A0A7J7CQK0_TRIWF</name>
<protein>
    <recommendedName>
        <fullName evidence="2">VQ domain-containing protein</fullName>
    </recommendedName>
</protein>
<feature type="compositionally biased region" description="Basic residues" evidence="1">
    <location>
        <begin position="83"/>
        <end position="98"/>
    </location>
</feature>
<reference evidence="3 4" key="1">
    <citation type="journal article" date="2020" name="Nat. Commun.">
        <title>Genome of Tripterygium wilfordii and identification of cytochrome P450 involved in triptolide biosynthesis.</title>
        <authorList>
            <person name="Tu L."/>
            <person name="Su P."/>
            <person name="Zhang Z."/>
            <person name="Gao L."/>
            <person name="Wang J."/>
            <person name="Hu T."/>
            <person name="Zhou J."/>
            <person name="Zhang Y."/>
            <person name="Zhao Y."/>
            <person name="Liu Y."/>
            <person name="Song Y."/>
            <person name="Tong Y."/>
            <person name="Lu Y."/>
            <person name="Yang J."/>
            <person name="Xu C."/>
            <person name="Jia M."/>
            <person name="Peters R.J."/>
            <person name="Huang L."/>
            <person name="Gao W."/>
        </authorList>
    </citation>
    <scope>NUCLEOTIDE SEQUENCE [LARGE SCALE GENOMIC DNA]</scope>
    <source>
        <strain evidence="4">cv. XIE 37</strain>
        <tissue evidence="3">Leaf</tissue>
    </source>
</reference>
<dbReference type="GO" id="GO:0005634">
    <property type="term" value="C:nucleus"/>
    <property type="evidence" value="ECO:0007669"/>
    <property type="project" value="TreeGrafter"/>
</dbReference>
<evidence type="ECO:0000259" key="2">
    <source>
        <dbReference type="Pfam" id="PF05678"/>
    </source>
</evidence>
<accession>A0A7J7CQK0</accession>
<dbReference type="PANTHER" id="PTHR33143">
    <property type="entry name" value="F16F4.1 PROTEIN-RELATED"/>
    <property type="match status" value="1"/>
</dbReference>
<dbReference type="AlphaFoldDB" id="A0A7J7CQK0"/>
<dbReference type="EMBL" id="JAAARO010000014">
    <property type="protein sequence ID" value="KAF5736393.1"/>
    <property type="molecule type" value="Genomic_DNA"/>
</dbReference>
<dbReference type="Proteomes" id="UP000593562">
    <property type="component" value="Unassembled WGS sequence"/>
</dbReference>
<dbReference type="OrthoDB" id="693437at2759"/>
<feature type="domain" description="VQ" evidence="2">
    <location>
        <begin position="54"/>
        <end position="80"/>
    </location>
</feature>
<organism evidence="3 4">
    <name type="scientific">Tripterygium wilfordii</name>
    <name type="common">Thunder God vine</name>
    <dbReference type="NCBI Taxonomy" id="458696"/>
    <lineage>
        <taxon>Eukaryota</taxon>
        <taxon>Viridiplantae</taxon>
        <taxon>Streptophyta</taxon>
        <taxon>Embryophyta</taxon>
        <taxon>Tracheophyta</taxon>
        <taxon>Spermatophyta</taxon>
        <taxon>Magnoliopsida</taxon>
        <taxon>eudicotyledons</taxon>
        <taxon>Gunneridae</taxon>
        <taxon>Pentapetalae</taxon>
        <taxon>rosids</taxon>
        <taxon>fabids</taxon>
        <taxon>Celastrales</taxon>
        <taxon>Celastraceae</taxon>
        <taxon>Tripterygium</taxon>
    </lineage>
</organism>
<gene>
    <name evidence="3" type="ORF">HS088_TW14G00535</name>
</gene>
<feature type="region of interest" description="Disordered" evidence="1">
    <location>
        <begin position="1"/>
        <end position="24"/>
    </location>
</feature>
<evidence type="ECO:0000256" key="1">
    <source>
        <dbReference type="SAM" id="MobiDB-lite"/>
    </source>
</evidence>
<feature type="compositionally biased region" description="Polar residues" evidence="1">
    <location>
        <begin position="10"/>
        <end position="24"/>
    </location>
</feature>
<proteinExistence type="predicted"/>
<dbReference type="InParanoid" id="A0A7J7CQK0"/>
<dbReference type="InterPro" id="IPR008889">
    <property type="entry name" value="VQ"/>
</dbReference>
<dbReference type="Pfam" id="PF05678">
    <property type="entry name" value="VQ"/>
    <property type="match status" value="1"/>
</dbReference>
<feature type="region of interest" description="Disordered" evidence="1">
    <location>
        <begin position="77"/>
        <end position="102"/>
    </location>
</feature>
<sequence>MEGKEVMLKRNTNSNTADPITPYSSLSLHKNSHAISKFKQQKQVVIPKIRIIHIFAPQVIKTDVSNFRELVHRLTGKPDHQQKAHAKPITKKMKKRRNSTAISAPKRDTVVKPSAANMTSTLQHQDHEIHWGCGDQDSSSTSTTTAGGFLDDFDLFCLSDHFNY</sequence>
<keyword evidence="4" id="KW-1185">Reference proteome</keyword>
<evidence type="ECO:0000313" key="3">
    <source>
        <dbReference type="EMBL" id="KAF5736393.1"/>
    </source>
</evidence>
<evidence type="ECO:0000313" key="4">
    <source>
        <dbReference type="Proteomes" id="UP000593562"/>
    </source>
</evidence>